<feature type="region of interest" description="Disordered" evidence="2">
    <location>
        <begin position="159"/>
        <end position="202"/>
    </location>
</feature>
<feature type="compositionally biased region" description="Polar residues" evidence="2">
    <location>
        <begin position="289"/>
        <end position="305"/>
    </location>
</feature>
<dbReference type="InterPro" id="IPR041677">
    <property type="entry name" value="DNA2/NAM7_AAA_11"/>
</dbReference>
<dbReference type="AlphaFoldDB" id="A0A9P0VZ05"/>
<dbReference type="PANTHER" id="PTHR10887:SF317">
    <property type="entry name" value="ATP-DEPENDENT RNA HELICASE ECM32-RELATED"/>
    <property type="match status" value="1"/>
</dbReference>
<feature type="compositionally biased region" description="Polar residues" evidence="2">
    <location>
        <begin position="224"/>
        <end position="253"/>
    </location>
</feature>
<dbReference type="InterPro" id="IPR003593">
    <property type="entry name" value="AAA+_ATPase"/>
</dbReference>
<feature type="domain" description="AAA+ ATPase" evidence="3">
    <location>
        <begin position="652"/>
        <end position="898"/>
    </location>
</feature>
<dbReference type="Pfam" id="PF13086">
    <property type="entry name" value="AAA_11"/>
    <property type="match status" value="2"/>
</dbReference>
<reference evidence="4" key="1">
    <citation type="submission" date="2022-03" db="EMBL/GenBank/DDBJ databases">
        <authorList>
            <person name="Legras J.-L."/>
            <person name="Devillers H."/>
            <person name="Grondin C."/>
        </authorList>
    </citation>
    <scope>NUCLEOTIDE SEQUENCE</scope>
    <source>
        <strain evidence="4">CLIB 1423</strain>
    </source>
</reference>
<keyword evidence="1 4" id="KW-0067">ATP-binding</keyword>
<dbReference type="InterPro" id="IPR041679">
    <property type="entry name" value="DNA2/NAM7-like_C"/>
</dbReference>
<gene>
    <name evidence="4" type="ORF">CLIB1423_16S00562</name>
</gene>
<proteinExistence type="predicted"/>
<accession>A0A9P0VZ05</accession>
<comment type="caution">
    <text evidence="4">The sequence shown here is derived from an EMBL/GenBank/DDBJ whole genome shotgun (WGS) entry which is preliminary data.</text>
</comment>
<evidence type="ECO:0000256" key="1">
    <source>
        <dbReference type="ARBA" id="ARBA00022806"/>
    </source>
</evidence>
<feature type="compositionally biased region" description="Basic residues" evidence="2">
    <location>
        <begin position="163"/>
        <end position="184"/>
    </location>
</feature>
<dbReference type="Proteomes" id="UP000837801">
    <property type="component" value="Unassembled WGS sequence"/>
</dbReference>
<dbReference type="CDD" id="cd18808">
    <property type="entry name" value="SF1_C_Upf1"/>
    <property type="match status" value="1"/>
</dbReference>
<evidence type="ECO:0000256" key="2">
    <source>
        <dbReference type="SAM" id="MobiDB-lite"/>
    </source>
</evidence>
<dbReference type="GO" id="GO:0000184">
    <property type="term" value="P:nuclear-transcribed mRNA catabolic process, nonsense-mediated decay"/>
    <property type="evidence" value="ECO:0007669"/>
    <property type="project" value="TreeGrafter"/>
</dbReference>
<dbReference type="GO" id="GO:0003678">
    <property type="term" value="F:DNA helicase activity"/>
    <property type="evidence" value="ECO:0007669"/>
    <property type="project" value="UniProtKB-ARBA"/>
</dbReference>
<dbReference type="InterPro" id="IPR047187">
    <property type="entry name" value="SF1_C_Upf1"/>
</dbReference>
<dbReference type="InterPro" id="IPR027417">
    <property type="entry name" value="P-loop_NTPase"/>
</dbReference>
<feature type="region of interest" description="Disordered" evidence="2">
    <location>
        <begin position="221"/>
        <end position="433"/>
    </location>
</feature>
<dbReference type="InterPro" id="IPR045055">
    <property type="entry name" value="DNA2/NAM7-like"/>
</dbReference>
<feature type="compositionally biased region" description="Basic and acidic residues" evidence="2">
    <location>
        <begin position="336"/>
        <end position="346"/>
    </location>
</feature>
<dbReference type="PANTHER" id="PTHR10887">
    <property type="entry name" value="DNA2/NAM7 HELICASE FAMILY"/>
    <property type="match status" value="1"/>
</dbReference>
<evidence type="ECO:0000259" key="3">
    <source>
        <dbReference type="SMART" id="SM00382"/>
    </source>
</evidence>
<dbReference type="Gene3D" id="3.40.50.300">
    <property type="entry name" value="P-loop containing nucleotide triphosphate hydrolases"/>
    <property type="match status" value="2"/>
</dbReference>
<dbReference type="GO" id="GO:0003724">
    <property type="term" value="F:RNA helicase activity"/>
    <property type="evidence" value="ECO:0007669"/>
    <property type="project" value="TreeGrafter"/>
</dbReference>
<dbReference type="FunFam" id="3.40.50.300:FF:002019">
    <property type="entry name" value="DNA helicase I"/>
    <property type="match status" value="1"/>
</dbReference>
<dbReference type="OrthoDB" id="6513042at2759"/>
<keyword evidence="1 4" id="KW-0547">Nucleotide-binding</keyword>
<evidence type="ECO:0000313" key="5">
    <source>
        <dbReference type="Proteomes" id="UP000837801"/>
    </source>
</evidence>
<dbReference type="Pfam" id="PF13087">
    <property type="entry name" value="AAA_12"/>
    <property type="match status" value="1"/>
</dbReference>
<keyword evidence="1 4" id="KW-0347">Helicase</keyword>
<dbReference type="EMBL" id="CAKXYY010000016">
    <property type="protein sequence ID" value="CAH2354346.1"/>
    <property type="molecule type" value="Genomic_DNA"/>
</dbReference>
<protein>
    <submittedName>
        <fullName evidence="4">ATP-dependent RNA helicase Ecm32p</fullName>
    </submittedName>
</protein>
<sequence length="1105" mass="122950">MVSLTCTTCATTVDDVEMLKHLSSTRHKTVQYDPLEELVACEDCSDTNIHQLVLSRIGLSDMALLCQPCLAKDETPSTQYSLSNGSLLKKLPDYYKFRDIECKFCGAEKYLGVANLPKEQIIVCRRCSDKIENKSVKIVSEDSDDFLYALLGIKEFVPSKSKSSGKGRGRKIGRKGGKGGKRGPPRSSGPKSDNDGEEKSHFHTARAAAFAIKSGQTVLAVGSSGVSPNQSKGNSKASSRTNSRVQSRSTTPVPSGNGGSKNGPKGAKGHKVSGAKDSKAAPRPFGTKSDVTSAKKGSSKSNVDVASSKEQHQNGPTKKANKPAHEPKTSVSSSKTQERVSKDYSPNEKTTSKASAKQDDFKSNDARNSKGSILKHPKSKNGAPPVAKGRKVDVKKELKKDTKKDTKKDGKSEGKSDAKNTVKPPPKGSTLVIPPHLEVYQPAEEPPLTYDSMDQYFREISYNLFLEEKLSVPNSHNVFINPEDMALAWYADQDKKHKQFKVNILLSEDILNRLMSKKMQQVKKTPFSVNQSVFLMLGEDIAWYGNIVTAEARSAQKGRRGGVKIFEMVVELYKWNNQPLPTTVDIKWLKILPASIPVSRVFMAMSRIENPKFIKMILGKEPIKQIVFRNFLKFTKDTFNDSQKVAIQSVLNNSITVLQGPPGTGKTSTIYEIILQLLDNLSTYPILVVAASNIAIDNIAEKLIKDHERSILRIVSNEKEKEYTRDHPLGSICLHHKVYDSLPNNLKETIQDMRNPRATVSQNQFKKLLTQQIDVSDTLIAQAKVIFTTTVVAGGNQLKSVKKLPVVIMDEATQSSEPTTLIPLSMPGVEKFVFVGDQKQLSSFSQVPNLSLSLFERVLLNGTYRTPHMLDTQYRMHPAISDFPRRRFYNSLLKDGISSEQRQMDKIPSNPVYFWDTQGKHAEGRVRIGFREDRGFTYSNPGEIGLITEVLTKLIFEKGVSKSDIGVITPYRGQRDLISSVLVKNELINPEHNDILVEVDRDDIYNDSKPVTIHTVSDIMIASIDAFQGREKNFLIMSCVRSNVENKIGFLSDERRLNVALTRAKYGLIIIGDVECLKKGDSLWNEYLEDLKSKESIHTSKEFTY</sequence>
<dbReference type="SUPFAM" id="SSF52540">
    <property type="entry name" value="P-loop containing nucleoside triphosphate hydrolases"/>
    <property type="match status" value="1"/>
</dbReference>
<name>A0A9P0VZ05_9ASCO</name>
<organism evidence="4 5">
    <name type="scientific">[Candida] railenensis</name>
    <dbReference type="NCBI Taxonomy" id="45579"/>
    <lineage>
        <taxon>Eukaryota</taxon>
        <taxon>Fungi</taxon>
        <taxon>Dikarya</taxon>
        <taxon>Ascomycota</taxon>
        <taxon>Saccharomycotina</taxon>
        <taxon>Pichiomycetes</taxon>
        <taxon>Debaryomycetaceae</taxon>
        <taxon>Kurtzmaniella</taxon>
    </lineage>
</organism>
<feature type="compositionally biased region" description="Basic and acidic residues" evidence="2">
    <location>
        <begin position="192"/>
        <end position="201"/>
    </location>
</feature>
<keyword evidence="1 4" id="KW-0378">Hydrolase</keyword>
<keyword evidence="5" id="KW-1185">Reference proteome</keyword>
<feature type="compositionally biased region" description="Basic and acidic residues" evidence="2">
    <location>
        <begin position="356"/>
        <end position="368"/>
    </location>
</feature>
<feature type="compositionally biased region" description="Basic and acidic residues" evidence="2">
    <location>
        <begin position="390"/>
        <end position="420"/>
    </location>
</feature>
<dbReference type="GO" id="GO:0005737">
    <property type="term" value="C:cytoplasm"/>
    <property type="evidence" value="ECO:0007669"/>
    <property type="project" value="TreeGrafter"/>
</dbReference>
<evidence type="ECO:0000313" key="4">
    <source>
        <dbReference type="EMBL" id="CAH2354346.1"/>
    </source>
</evidence>
<dbReference type="SMART" id="SM00382">
    <property type="entry name" value="AAA"/>
    <property type="match status" value="1"/>
</dbReference>